<dbReference type="PANTHER" id="PTHR13939:SF0">
    <property type="entry name" value="NMN AMIDOHYDROLASE-LIKE PROTEIN YFAY"/>
    <property type="match status" value="1"/>
</dbReference>
<dbReference type="EMBL" id="CP012332">
    <property type="protein sequence ID" value="AKU90502.1"/>
    <property type="molecule type" value="Genomic_DNA"/>
</dbReference>
<dbReference type="Pfam" id="PF24102">
    <property type="entry name" value="FLAD1_M"/>
    <property type="match status" value="1"/>
</dbReference>
<protein>
    <submittedName>
        <fullName evidence="2">Molybdopterin binding motif protein</fullName>
    </submittedName>
</protein>
<organism evidence="2 3">
    <name type="scientific">Vulgatibacter incomptus</name>
    <dbReference type="NCBI Taxonomy" id="1391653"/>
    <lineage>
        <taxon>Bacteria</taxon>
        <taxon>Pseudomonadati</taxon>
        <taxon>Myxococcota</taxon>
        <taxon>Myxococcia</taxon>
        <taxon>Myxococcales</taxon>
        <taxon>Cystobacterineae</taxon>
        <taxon>Vulgatibacteraceae</taxon>
        <taxon>Vulgatibacter</taxon>
    </lineage>
</organism>
<evidence type="ECO:0000313" key="3">
    <source>
        <dbReference type="Proteomes" id="UP000055590"/>
    </source>
</evidence>
<feature type="domain" description="MoaB/Mog" evidence="1">
    <location>
        <begin position="6"/>
        <end position="166"/>
    </location>
</feature>
<keyword evidence="3" id="KW-1185">Reference proteome</keyword>
<dbReference type="AlphaFoldDB" id="A0A0K1PAH3"/>
<dbReference type="PANTHER" id="PTHR13939">
    <property type="entry name" value="NICOTINAMIDE-NUCLEOTIDE AMIDOHYDROLASE PNCC"/>
    <property type="match status" value="1"/>
</dbReference>
<dbReference type="PATRIC" id="fig|1391653.3.peg.911"/>
<dbReference type="RefSeq" id="WP_082342682.1">
    <property type="nucleotide sequence ID" value="NZ_CP012332.1"/>
</dbReference>
<accession>A0A0K1PAH3</accession>
<dbReference type="SMART" id="SM00852">
    <property type="entry name" value="MoCF_biosynth"/>
    <property type="match status" value="1"/>
</dbReference>
<dbReference type="OrthoDB" id="9801454at2"/>
<dbReference type="KEGG" id="vin:AKJ08_0889"/>
<dbReference type="Pfam" id="PF00994">
    <property type="entry name" value="MoCF_biosynth"/>
    <property type="match status" value="1"/>
</dbReference>
<dbReference type="Proteomes" id="UP000055590">
    <property type="component" value="Chromosome"/>
</dbReference>
<dbReference type="STRING" id="1391653.AKJ08_0889"/>
<dbReference type="InterPro" id="IPR050101">
    <property type="entry name" value="CinA"/>
</dbReference>
<dbReference type="InterPro" id="IPR001453">
    <property type="entry name" value="MoaB/Mog_dom"/>
</dbReference>
<evidence type="ECO:0000313" key="2">
    <source>
        <dbReference type="EMBL" id="AKU90502.1"/>
    </source>
</evidence>
<name>A0A0K1PAH3_9BACT</name>
<reference evidence="2 3" key="1">
    <citation type="submission" date="2015-08" db="EMBL/GenBank/DDBJ databases">
        <authorList>
            <person name="Babu N.S."/>
            <person name="Beckwith C.J."/>
            <person name="Beseler K.G."/>
            <person name="Brison A."/>
            <person name="Carone J.V."/>
            <person name="Caskin T.P."/>
            <person name="Diamond M."/>
            <person name="Durham M.E."/>
            <person name="Foxe J.M."/>
            <person name="Go M."/>
            <person name="Henderson B.A."/>
            <person name="Jones I.B."/>
            <person name="McGettigan J.A."/>
            <person name="Micheletti S.J."/>
            <person name="Nasrallah M.E."/>
            <person name="Ortiz D."/>
            <person name="Piller C.R."/>
            <person name="Privatt S.R."/>
            <person name="Schneider S.L."/>
            <person name="Sharp S."/>
            <person name="Smith T.C."/>
            <person name="Stanton J.D."/>
            <person name="Ullery H.E."/>
            <person name="Wilson R.J."/>
            <person name="Serrano M.G."/>
            <person name="Buck G."/>
            <person name="Lee V."/>
            <person name="Wang Y."/>
            <person name="Carvalho R."/>
            <person name="Voegtly L."/>
            <person name="Shi R."/>
            <person name="Duckworth R."/>
            <person name="Johnson A."/>
            <person name="Loviza R."/>
            <person name="Walstead R."/>
            <person name="Shah Z."/>
            <person name="Kiflezghi M."/>
            <person name="Wade K."/>
            <person name="Ball S.L."/>
            <person name="Bradley K.W."/>
            <person name="Asai D.J."/>
            <person name="Bowman C.A."/>
            <person name="Russell D.A."/>
            <person name="Pope W.H."/>
            <person name="Jacobs-Sera D."/>
            <person name="Hendrix R.W."/>
            <person name="Hatfull G.F."/>
        </authorList>
    </citation>
    <scope>NUCLEOTIDE SEQUENCE [LARGE SCALE GENOMIC DNA]</scope>
    <source>
        <strain evidence="2 3">DSM 27710</strain>
    </source>
</reference>
<dbReference type="SUPFAM" id="SSF53218">
    <property type="entry name" value="Molybdenum cofactor biosynthesis proteins"/>
    <property type="match status" value="1"/>
</dbReference>
<proteinExistence type="predicted"/>
<gene>
    <name evidence="2" type="ORF">AKJ08_0889</name>
</gene>
<sequence length="242" mass="26354">MKGGAAAIVIGDEILSGKIRDSNGPLLVDVLRSVGAPLKRILTVSDDLEEIGWAVRSCLGRFQPIFTSGGIGPTHDDVTVAGVAAALGRKVVRHPELEALVRKHFGDALPEEGLRLANVPEGAILVRSPRSWYPVISVDEIYLLPGVPELFRMHVEGIAERYRGNPFHLRCVYVSEGEPAIAKILDRIAREHPDIALGSYPRIDDADHRVKLTLEAQVAEPVERALVALLRELPPGSVIRVE</sequence>
<dbReference type="InterPro" id="IPR056596">
    <property type="entry name" value="FLAD1_M"/>
</dbReference>
<dbReference type="CDD" id="cd00885">
    <property type="entry name" value="cinA"/>
    <property type="match status" value="1"/>
</dbReference>
<evidence type="ECO:0000259" key="1">
    <source>
        <dbReference type="SMART" id="SM00852"/>
    </source>
</evidence>
<dbReference type="InterPro" id="IPR036425">
    <property type="entry name" value="MoaB/Mog-like_dom_sf"/>
</dbReference>
<dbReference type="Gene3D" id="3.40.980.10">
    <property type="entry name" value="MoaB/Mog-like domain"/>
    <property type="match status" value="1"/>
</dbReference>